<dbReference type="GO" id="GO:0005769">
    <property type="term" value="C:early endosome"/>
    <property type="evidence" value="ECO:0007669"/>
    <property type="project" value="TreeGrafter"/>
</dbReference>
<dbReference type="SUPFAM" id="SSF48452">
    <property type="entry name" value="TPR-like"/>
    <property type="match status" value="1"/>
</dbReference>
<dbReference type="GO" id="GO:0099518">
    <property type="term" value="P:vesicle cytoskeletal trafficking"/>
    <property type="evidence" value="ECO:0007669"/>
    <property type="project" value="TreeGrafter"/>
</dbReference>
<dbReference type="OMA" id="ELWQYAG"/>
<dbReference type="InterPro" id="IPR039494">
    <property type="entry name" value="F8A"/>
</dbReference>
<evidence type="ECO:0000313" key="3">
    <source>
        <dbReference type="Proteomes" id="UP000694562"/>
    </source>
</evidence>
<evidence type="ECO:0008006" key="4">
    <source>
        <dbReference type="Google" id="ProtNLM"/>
    </source>
</evidence>
<reference evidence="2" key="1">
    <citation type="submission" date="2025-08" db="UniProtKB">
        <authorList>
            <consortium name="Ensembl"/>
        </authorList>
    </citation>
    <scope>IDENTIFICATION</scope>
</reference>
<feature type="region of interest" description="Disordered" evidence="1">
    <location>
        <begin position="1"/>
        <end position="64"/>
    </location>
</feature>
<feature type="compositionally biased region" description="Pro residues" evidence="1">
    <location>
        <begin position="33"/>
        <end position="45"/>
    </location>
</feature>
<dbReference type="Proteomes" id="UP000694562">
    <property type="component" value="Unplaced"/>
</dbReference>
<dbReference type="OrthoDB" id="10249246at2759"/>
<organism evidence="2 3">
    <name type="scientific">Falco tinnunculus</name>
    <name type="common">Common kestrel</name>
    <dbReference type="NCBI Taxonomy" id="100819"/>
    <lineage>
        <taxon>Eukaryota</taxon>
        <taxon>Metazoa</taxon>
        <taxon>Chordata</taxon>
        <taxon>Craniata</taxon>
        <taxon>Vertebrata</taxon>
        <taxon>Euteleostomi</taxon>
        <taxon>Archelosauria</taxon>
        <taxon>Archosauria</taxon>
        <taxon>Dinosauria</taxon>
        <taxon>Saurischia</taxon>
        <taxon>Theropoda</taxon>
        <taxon>Coelurosauria</taxon>
        <taxon>Aves</taxon>
        <taxon>Neognathae</taxon>
        <taxon>Neoaves</taxon>
        <taxon>Telluraves</taxon>
        <taxon>Australaves</taxon>
        <taxon>Falconiformes</taxon>
        <taxon>Falconidae</taxon>
        <taxon>Falco</taxon>
    </lineage>
</organism>
<dbReference type="PANTHER" id="PTHR16797">
    <property type="entry name" value="FACTOR VIII-ASSOCIATED GENE 1"/>
    <property type="match status" value="1"/>
</dbReference>
<accession>A0A8C4U117</accession>
<dbReference type="PANTHER" id="PTHR16797:SF4">
    <property type="entry name" value="40-KDA HUNTINGTIN-ASSOCIATED PROTEIN"/>
    <property type="match status" value="1"/>
</dbReference>
<sequence length="423" mass="43821">MDSGTCAPKEAAVPGSVRRARPRRCPRRAGQPWPRPRPPPRPRGPGPGAGWPAARGAGRGGARRVRAERRAMLAAAGGSGPGGSGPGLGGDGDFLSRYRLVSAKLRRRFLRKPNVAEAAEQFAALARELRAQESLPYAAWCQLAVARCAQSLFHGPAEAAALAEAARLFLRQERDLRQRLGLRGGFGEHVAAAQSCGAFAARLHLERGQPALAAGLCLELAAALRDTGRPARAAAPLQRAAELLAAARLPLEALRCLAERASCLLLGRDYAGALAALTRAQALAGAGLGGGGGGAAPGGAFLDVLARCEVSRVLLLLLLQPPPAKLLPEHARTLEQYCWEAAEGGAAPGPGGAGAGGGLPPAASYLPAELFLLLQSAVLACQEKDAEALKVLQAELWPLLSAEQNHLLHLVLQEMLSPAGQGL</sequence>
<proteinExistence type="predicted"/>
<feature type="compositionally biased region" description="Basic residues" evidence="1">
    <location>
        <begin position="18"/>
        <end position="27"/>
    </location>
</feature>
<reference evidence="2" key="2">
    <citation type="submission" date="2025-09" db="UniProtKB">
        <authorList>
            <consortium name="Ensembl"/>
        </authorList>
    </citation>
    <scope>IDENTIFICATION</scope>
</reference>
<dbReference type="Ensembl" id="ENSFTIT00000004133.1">
    <property type="protein sequence ID" value="ENSFTIP00000003952.1"/>
    <property type="gene ID" value="ENSFTIG00000002731.1"/>
</dbReference>
<dbReference type="AlphaFoldDB" id="A0A8C4U117"/>
<dbReference type="Gene3D" id="1.25.40.10">
    <property type="entry name" value="Tetratricopeptide repeat domain"/>
    <property type="match status" value="1"/>
</dbReference>
<protein>
    <recommendedName>
        <fullName evidence="4">Factor VIII intron 22 protein</fullName>
    </recommendedName>
</protein>
<dbReference type="InterPro" id="IPR011990">
    <property type="entry name" value="TPR-like_helical_dom_sf"/>
</dbReference>
<evidence type="ECO:0000256" key="1">
    <source>
        <dbReference type="SAM" id="MobiDB-lite"/>
    </source>
</evidence>
<keyword evidence="3" id="KW-1185">Reference proteome</keyword>
<evidence type="ECO:0000313" key="2">
    <source>
        <dbReference type="Ensembl" id="ENSFTIP00000003952.1"/>
    </source>
</evidence>
<name>A0A8C4U117_FALTI</name>